<dbReference type="EMBL" id="QGKW02001940">
    <property type="protein sequence ID" value="KAF2557703.1"/>
    <property type="molecule type" value="Genomic_DNA"/>
</dbReference>
<proteinExistence type="predicted"/>
<dbReference type="AlphaFoldDB" id="A0A8S9HI95"/>
<name>A0A8S9HI95_BRACR</name>
<accession>A0A8S9HI95</accession>
<dbReference type="Proteomes" id="UP000712281">
    <property type="component" value="Unassembled WGS sequence"/>
</dbReference>
<evidence type="ECO:0000313" key="2">
    <source>
        <dbReference type="Proteomes" id="UP000712281"/>
    </source>
</evidence>
<comment type="caution">
    <text evidence="1">The sequence shown here is derived from an EMBL/GenBank/DDBJ whole genome shotgun (WGS) entry which is preliminary data.</text>
</comment>
<organism evidence="1 2">
    <name type="scientific">Brassica cretica</name>
    <name type="common">Mustard</name>
    <dbReference type="NCBI Taxonomy" id="69181"/>
    <lineage>
        <taxon>Eukaryota</taxon>
        <taxon>Viridiplantae</taxon>
        <taxon>Streptophyta</taxon>
        <taxon>Embryophyta</taxon>
        <taxon>Tracheophyta</taxon>
        <taxon>Spermatophyta</taxon>
        <taxon>Magnoliopsida</taxon>
        <taxon>eudicotyledons</taxon>
        <taxon>Gunneridae</taxon>
        <taxon>Pentapetalae</taxon>
        <taxon>rosids</taxon>
        <taxon>malvids</taxon>
        <taxon>Brassicales</taxon>
        <taxon>Brassicaceae</taxon>
        <taxon>Brassiceae</taxon>
        <taxon>Brassica</taxon>
    </lineage>
</organism>
<reference evidence="1" key="1">
    <citation type="submission" date="2019-12" db="EMBL/GenBank/DDBJ databases">
        <title>Genome sequencing and annotation of Brassica cretica.</title>
        <authorList>
            <person name="Studholme D.J."/>
            <person name="Sarris P.F."/>
        </authorList>
    </citation>
    <scope>NUCLEOTIDE SEQUENCE</scope>
    <source>
        <strain evidence="1">PFS-001/15</strain>
        <tissue evidence="1">Leaf</tissue>
    </source>
</reference>
<sequence>MSIGYSWLCNSANVLPDQIVFFKLQRKEIEILSRRVDMPNRRRGAVIHQKSNLAKLSSDHLGEEEFSVTSFDFYEEDNKGRKVIPTSMGDIVVSYFQDLFKSSNPVEHFKSLPRITQAMNKGNARCKFLGQGFKCVRIRQVCSFSKRY</sequence>
<evidence type="ECO:0000313" key="1">
    <source>
        <dbReference type="EMBL" id="KAF2557703.1"/>
    </source>
</evidence>
<gene>
    <name evidence="1" type="ORF">F2Q68_00017129</name>
</gene>
<protein>
    <submittedName>
        <fullName evidence="1">Uncharacterized protein</fullName>
    </submittedName>
</protein>